<dbReference type="Pfam" id="PF03129">
    <property type="entry name" value="HGTP_anticodon"/>
    <property type="match status" value="1"/>
</dbReference>
<keyword evidence="8 12" id="KW-0694">RNA-binding</keyword>
<dbReference type="Gene3D" id="3.30.54.20">
    <property type="match status" value="1"/>
</dbReference>
<keyword evidence="7 12" id="KW-0067">ATP-binding</keyword>
<evidence type="ECO:0000256" key="8">
    <source>
        <dbReference type="ARBA" id="ARBA00022884"/>
    </source>
</evidence>
<feature type="binding site" evidence="12">
    <location>
        <position position="320"/>
    </location>
    <ligand>
        <name>Zn(2+)</name>
        <dbReference type="ChEBI" id="CHEBI:29105"/>
        <note>catalytic</note>
    </ligand>
</feature>
<protein>
    <recommendedName>
        <fullName evidence="12">Threonine--tRNA ligase</fullName>
        <ecNumber evidence="12">6.1.1.3</ecNumber>
    </recommendedName>
    <alternativeName>
        <fullName evidence="12">Threonyl-tRNA synthetase</fullName>
        <shortName evidence="12">ThrRS</shortName>
    </alternativeName>
</protein>
<evidence type="ECO:0000256" key="11">
    <source>
        <dbReference type="ARBA" id="ARBA00049515"/>
    </source>
</evidence>
<keyword evidence="2 12" id="KW-0820">tRNA-binding</keyword>
<dbReference type="InterPro" id="IPR002320">
    <property type="entry name" value="Thr-tRNA-ligase_IIa"/>
</dbReference>
<comment type="similarity">
    <text evidence="1 12">Belongs to the class-II aminoacyl-tRNA synthetase family.</text>
</comment>
<evidence type="ECO:0000256" key="10">
    <source>
        <dbReference type="ARBA" id="ARBA00023146"/>
    </source>
</evidence>
<dbReference type="InterPro" id="IPR012947">
    <property type="entry name" value="tRNA_SAD"/>
</dbReference>
<dbReference type="InterPro" id="IPR002314">
    <property type="entry name" value="aa-tRNA-synt_IIb"/>
</dbReference>
<feature type="binding site" evidence="12">
    <location>
        <position position="371"/>
    </location>
    <ligand>
        <name>Zn(2+)</name>
        <dbReference type="ChEBI" id="CHEBI:29105"/>
        <note>catalytic</note>
    </ligand>
</feature>
<name>A0ABQ2CWW5_9DEIO</name>
<evidence type="ECO:0000256" key="2">
    <source>
        <dbReference type="ARBA" id="ARBA00022555"/>
    </source>
</evidence>
<dbReference type="InterPro" id="IPR033728">
    <property type="entry name" value="ThrRS_core"/>
</dbReference>
<dbReference type="Proteomes" id="UP000632222">
    <property type="component" value="Unassembled WGS sequence"/>
</dbReference>
<evidence type="ECO:0000256" key="7">
    <source>
        <dbReference type="ARBA" id="ARBA00022840"/>
    </source>
</evidence>
<evidence type="ECO:0000256" key="6">
    <source>
        <dbReference type="ARBA" id="ARBA00022833"/>
    </source>
</evidence>
<keyword evidence="15" id="KW-1185">Reference proteome</keyword>
<dbReference type="CDD" id="cd00771">
    <property type="entry name" value="ThrRS_core"/>
    <property type="match status" value="1"/>
</dbReference>
<comment type="subunit">
    <text evidence="12">Homodimer.</text>
</comment>
<dbReference type="InterPro" id="IPR047246">
    <property type="entry name" value="ThrRS_anticodon"/>
</dbReference>
<dbReference type="InterPro" id="IPR006195">
    <property type="entry name" value="aa-tRNA-synth_II"/>
</dbReference>
<dbReference type="InterPro" id="IPR004154">
    <property type="entry name" value="Anticodon-bd"/>
</dbReference>
<dbReference type="Gene3D" id="3.40.50.800">
    <property type="entry name" value="Anticodon-binding domain"/>
    <property type="match status" value="1"/>
</dbReference>
<proteinExistence type="inferred from homology"/>
<gene>
    <name evidence="12 14" type="primary">thrS</name>
    <name evidence="14" type="ORF">GCM10008938_13790</name>
</gene>
<keyword evidence="3 12" id="KW-0436">Ligase</keyword>
<dbReference type="Gene3D" id="3.30.930.10">
    <property type="entry name" value="Bira Bifunctional Protein, Domain 2"/>
    <property type="match status" value="1"/>
</dbReference>
<keyword evidence="12" id="KW-0963">Cytoplasm</keyword>
<dbReference type="HAMAP" id="MF_00184">
    <property type="entry name" value="Thr_tRNA_synth"/>
    <property type="match status" value="1"/>
</dbReference>
<comment type="subcellular location">
    <subcellularLocation>
        <location evidence="12">Cytoplasm</location>
    </subcellularLocation>
</comment>
<keyword evidence="6 12" id="KW-0862">Zinc</keyword>
<dbReference type="EMBL" id="BMOD01000003">
    <property type="protein sequence ID" value="GGJ28937.1"/>
    <property type="molecule type" value="Genomic_DNA"/>
</dbReference>
<dbReference type="SUPFAM" id="SSF52954">
    <property type="entry name" value="Class II aaRS ABD-related"/>
    <property type="match status" value="1"/>
</dbReference>
<evidence type="ECO:0000256" key="4">
    <source>
        <dbReference type="ARBA" id="ARBA00022723"/>
    </source>
</evidence>
<dbReference type="SUPFAM" id="SSF55186">
    <property type="entry name" value="ThrRS/AlaRS common domain"/>
    <property type="match status" value="1"/>
</dbReference>
<comment type="caution">
    <text evidence="14">The sequence shown here is derived from an EMBL/GenBank/DDBJ whole genome shotgun (WGS) entry which is preliminary data.</text>
</comment>
<keyword evidence="10 12" id="KW-0030">Aminoacyl-tRNA synthetase</keyword>
<keyword evidence="4 12" id="KW-0479">Metal-binding</keyword>
<dbReference type="InterPro" id="IPR036621">
    <property type="entry name" value="Anticodon-bd_dom_sf"/>
</dbReference>
<dbReference type="PANTHER" id="PTHR11451:SF44">
    <property type="entry name" value="THREONINE--TRNA LIGASE, CHLOROPLASTIC_MITOCHONDRIAL 2"/>
    <property type="match status" value="1"/>
</dbReference>
<comment type="caution">
    <text evidence="12">Lacks conserved residue(s) required for the propagation of feature annotation.</text>
</comment>
<evidence type="ECO:0000256" key="12">
    <source>
        <dbReference type="HAMAP-Rule" id="MF_00184"/>
    </source>
</evidence>
<dbReference type="Pfam" id="PF07973">
    <property type="entry name" value="tRNA_SAD"/>
    <property type="match status" value="1"/>
</dbReference>
<evidence type="ECO:0000259" key="13">
    <source>
        <dbReference type="PROSITE" id="PS50862"/>
    </source>
</evidence>
<organism evidence="14 15">
    <name type="scientific">Deinococcus roseus</name>
    <dbReference type="NCBI Taxonomy" id="392414"/>
    <lineage>
        <taxon>Bacteria</taxon>
        <taxon>Thermotogati</taxon>
        <taxon>Deinococcota</taxon>
        <taxon>Deinococci</taxon>
        <taxon>Deinococcales</taxon>
        <taxon>Deinococcaceae</taxon>
        <taxon>Deinococcus</taxon>
    </lineage>
</organism>
<evidence type="ECO:0000256" key="5">
    <source>
        <dbReference type="ARBA" id="ARBA00022741"/>
    </source>
</evidence>
<dbReference type="GO" id="GO:0016874">
    <property type="term" value="F:ligase activity"/>
    <property type="evidence" value="ECO:0007669"/>
    <property type="project" value="UniProtKB-KW"/>
</dbReference>
<dbReference type="PANTHER" id="PTHR11451">
    <property type="entry name" value="THREONINE-TRNA LIGASE"/>
    <property type="match status" value="1"/>
</dbReference>
<dbReference type="Gene3D" id="3.30.980.10">
    <property type="entry name" value="Threonyl-trna Synthetase, Chain A, domain 2"/>
    <property type="match status" value="1"/>
</dbReference>
<comment type="cofactor">
    <cofactor evidence="12">
        <name>Zn(2+)</name>
        <dbReference type="ChEBI" id="CHEBI:29105"/>
    </cofactor>
    <text evidence="12">Binds 1 zinc ion per subunit.</text>
</comment>
<evidence type="ECO:0000256" key="1">
    <source>
        <dbReference type="ARBA" id="ARBA00008226"/>
    </source>
</evidence>
<dbReference type="EC" id="6.1.1.3" evidence="12"/>
<keyword evidence="5 12" id="KW-0547">Nucleotide-binding</keyword>
<reference evidence="15" key="1">
    <citation type="journal article" date="2019" name="Int. J. Syst. Evol. Microbiol.">
        <title>The Global Catalogue of Microorganisms (GCM) 10K type strain sequencing project: providing services to taxonomists for standard genome sequencing and annotation.</title>
        <authorList>
            <consortium name="The Broad Institute Genomics Platform"/>
            <consortium name="The Broad Institute Genome Sequencing Center for Infectious Disease"/>
            <person name="Wu L."/>
            <person name="Ma J."/>
        </authorList>
    </citation>
    <scope>NUCLEOTIDE SEQUENCE [LARGE SCALE GENOMIC DNA]</scope>
    <source>
        <strain evidence="15">JCM 14370</strain>
    </source>
</reference>
<dbReference type="PROSITE" id="PS50862">
    <property type="entry name" value="AA_TRNA_LIGASE_II"/>
    <property type="match status" value="1"/>
</dbReference>
<dbReference type="InterPro" id="IPR045864">
    <property type="entry name" value="aa-tRNA-synth_II/BPL/LPL"/>
</dbReference>
<feature type="binding site" evidence="12">
    <location>
        <position position="497"/>
    </location>
    <ligand>
        <name>Zn(2+)</name>
        <dbReference type="ChEBI" id="CHEBI:29105"/>
        <note>catalytic</note>
    </ligand>
</feature>
<comment type="catalytic activity">
    <reaction evidence="11 12">
        <text>tRNA(Thr) + L-threonine + ATP = L-threonyl-tRNA(Thr) + AMP + diphosphate + H(+)</text>
        <dbReference type="Rhea" id="RHEA:24624"/>
        <dbReference type="Rhea" id="RHEA-COMP:9670"/>
        <dbReference type="Rhea" id="RHEA-COMP:9704"/>
        <dbReference type="ChEBI" id="CHEBI:15378"/>
        <dbReference type="ChEBI" id="CHEBI:30616"/>
        <dbReference type="ChEBI" id="CHEBI:33019"/>
        <dbReference type="ChEBI" id="CHEBI:57926"/>
        <dbReference type="ChEBI" id="CHEBI:78442"/>
        <dbReference type="ChEBI" id="CHEBI:78534"/>
        <dbReference type="ChEBI" id="CHEBI:456215"/>
        <dbReference type="EC" id="6.1.1.3"/>
    </reaction>
</comment>
<keyword evidence="9 12" id="KW-0648">Protein biosynthesis</keyword>
<dbReference type="SUPFAM" id="SSF55681">
    <property type="entry name" value="Class II aaRS and biotin synthetases"/>
    <property type="match status" value="1"/>
</dbReference>
<accession>A0ABQ2CWW5</accession>
<evidence type="ECO:0000313" key="15">
    <source>
        <dbReference type="Proteomes" id="UP000632222"/>
    </source>
</evidence>
<dbReference type="RefSeq" id="WP_189001717.1">
    <property type="nucleotide sequence ID" value="NZ_BMOD01000003.1"/>
</dbReference>
<dbReference type="InterPro" id="IPR018163">
    <property type="entry name" value="Thr/Ala-tRNA-synth_IIc_edit"/>
</dbReference>
<dbReference type="SMART" id="SM00863">
    <property type="entry name" value="tRNA_SAD"/>
    <property type="match status" value="1"/>
</dbReference>
<dbReference type="NCBIfam" id="TIGR00418">
    <property type="entry name" value="thrS"/>
    <property type="match status" value="1"/>
</dbReference>
<evidence type="ECO:0000256" key="9">
    <source>
        <dbReference type="ARBA" id="ARBA00022917"/>
    </source>
</evidence>
<dbReference type="PRINTS" id="PR01047">
    <property type="entry name" value="TRNASYNTHTHR"/>
</dbReference>
<sequence length="628" mass="71665">MSVNARNNAEIAQNVPSQAMGALINSQVYDLLKPLPEGAEVQYFSLDDPEAAQLFRHSLAHVLAQAMQHLHAGQDIQFGIGPVIENGFYYDFGLPEPLKPEDLPVLEARMQQIVQQNLPFQRFEVSRGQAKEKLAAQRFKLELLDGLPEDAVISLYQQGDFLDLCRGPHLPSTGLIPPHFKLTHVSGAYWKGDSSRPMLQRVYGVAFRSQAELEHHLWQQEEAKKRDHRKLGQQLELFMVSEEVGQGLILWQPKGAMVRLLIEEFSRKAHLMNGYDWVISPHIGRAQLWETSGHLDFYRDSMYAPMDIDGEAYYAKPMNCPFHIEIYKNKKRSYRELPLRYAEFGTVYRYELSGALHGLTRVRGFTQDDAHIFCTIEQAEAEIAKALEFSLFVLRSFGLSDFTAYLSTRPIDAVGEAKDWELATESLRKALQQAGLPHDIDEGGGAFYGPKIDLKVKDALGRQWQLSTIQFDFNLSERFDLEYIAEDGQAKRPFMVHRALFGSMERFFGVLLEHYAGEFPLWLAPVQAKIIPIADRHIEHAQKLANQLKANQYRAEVDLRGERMQAKIRDAELQKIPLVLVVGDREQQENQVSVRERGVKEQQVLSVEALLEKLKAASVDRMLFQSDF</sequence>
<dbReference type="CDD" id="cd00860">
    <property type="entry name" value="ThrRS_anticodon"/>
    <property type="match status" value="1"/>
</dbReference>
<feature type="domain" description="Aminoacyl-transfer RNA synthetases class-II family profile" evidence="13">
    <location>
        <begin position="227"/>
        <end position="520"/>
    </location>
</feature>
<evidence type="ECO:0000313" key="14">
    <source>
        <dbReference type="EMBL" id="GGJ28937.1"/>
    </source>
</evidence>
<evidence type="ECO:0000256" key="3">
    <source>
        <dbReference type="ARBA" id="ARBA00022598"/>
    </source>
</evidence>
<dbReference type="Pfam" id="PF00587">
    <property type="entry name" value="tRNA-synt_2b"/>
    <property type="match status" value="1"/>
</dbReference>